<evidence type="ECO:0000313" key="2">
    <source>
        <dbReference type="Proteomes" id="UP001187682"/>
    </source>
</evidence>
<dbReference type="AlphaFoldDB" id="A0AAE8SW86"/>
<dbReference type="PANTHER" id="PTHR14187">
    <property type="entry name" value="ALPHA KINASE/ELONGATION FACTOR 2 KINASE"/>
    <property type="match status" value="1"/>
</dbReference>
<evidence type="ECO:0000313" key="1">
    <source>
        <dbReference type="EMBL" id="SPO03344.1"/>
    </source>
</evidence>
<dbReference type="Gene3D" id="3.90.640.10">
    <property type="entry name" value="Actin, Chain A, domain 4"/>
    <property type="match status" value="1"/>
</dbReference>
<sequence>MDSKELPISRNKIIAGIDLGSTYSGLAWAETRRPDRLETVTTWPASNPARDAEFEAKVPTRLEYVGEEVLWGFGAPVTTLPGDVMDWFKLDLDPSLQSMIRAFAKGSGDHDVGTLMTDYLSALIRHLTSTLRQRLGAQVLSSTPLEYVITVPALWSDDAKARTLQACRDASGSSAVDLISESEAAAISALRELGPQSRGLGVGDTVMVVDAGGATADVISYVIGGLDGPTPEVTEPGPAAGALCGSGFLDLRFTRYMRARLGGEKGFDDEVLAGAVEHFEKKIKRQFTIHAPPATTYPVPVPDLADNDDLSVSDGHYALQFLDLVAIFEPVILETTKLATEYISSLPRPPKAVLLVGGFGESDYLRERLQIALGDVEVMRPTNSWQAVVQGAVMKGLATAEGSGSREVEAGVGGRDQDRVERRHYGTVWRVRYDGAAHASLRGERYWCGLDGCYKVPVMKWFPKRTTPAGAPLETIFLWTGPVSKGRVRTIKIDIYTRAAEGPGPLSRDPSVELLCRVEADLSGVPESQLRRRKGLDGRWYYYLQCEIEGADNISGETIYTLKYNGG</sequence>
<dbReference type="Proteomes" id="UP001187682">
    <property type="component" value="Unassembled WGS sequence"/>
</dbReference>
<dbReference type="EMBL" id="ONZQ02000008">
    <property type="protein sequence ID" value="SPO03344.1"/>
    <property type="molecule type" value="Genomic_DNA"/>
</dbReference>
<reference evidence="1" key="1">
    <citation type="submission" date="2018-03" db="EMBL/GenBank/DDBJ databases">
        <authorList>
            <person name="Guldener U."/>
        </authorList>
    </citation>
    <scope>NUCLEOTIDE SEQUENCE</scope>
</reference>
<gene>
    <name evidence="1" type="ORF">DNG_06026</name>
</gene>
<dbReference type="SUPFAM" id="SSF53067">
    <property type="entry name" value="Actin-like ATPase domain"/>
    <property type="match status" value="2"/>
</dbReference>
<dbReference type="PANTHER" id="PTHR14187:SF82">
    <property type="entry name" value="FAMILY CHAPERONE, PUTATIVE (AFU_ORTHOLOGUE AFUA_7G08575)-RELATED"/>
    <property type="match status" value="1"/>
</dbReference>
<keyword evidence="2" id="KW-1185">Reference proteome</keyword>
<organism evidence="1 2">
    <name type="scientific">Cephalotrichum gorgonifer</name>
    <dbReference type="NCBI Taxonomy" id="2041049"/>
    <lineage>
        <taxon>Eukaryota</taxon>
        <taxon>Fungi</taxon>
        <taxon>Dikarya</taxon>
        <taxon>Ascomycota</taxon>
        <taxon>Pezizomycotina</taxon>
        <taxon>Sordariomycetes</taxon>
        <taxon>Hypocreomycetidae</taxon>
        <taxon>Microascales</taxon>
        <taxon>Microascaceae</taxon>
        <taxon>Cephalotrichum</taxon>
    </lineage>
</organism>
<proteinExistence type="predicted"/>
<dbReference type="Gene3D" id="3.30.420.40">
    <property type="match status" value="2"/>
</dbReference>
<dbReference type="InterPro" id="IPR043129">
    <property type="entry name" value="ATPase_NBD"/>
</dbReference>
<comment type="caution">
    <text evidence="1">The sequence shown here is derived from an EMBL/GenBank/DDBJ whole genome shotgun (WGS) entry which is preliminary data.</text>
</comment>
<accession>A0AAE8SW86</accession>
<dbReference type="CDD" id="cd10170">
    <property type="entry name" value="ASKHA_NBD_HSP70"/>
    <property type="match status" value="1"/>
</dbReference>
<protein>
    <submittedName>
        <fullName evidence="1">Related to hsp70 protein</fullName>
    </submittedName>
</protein>
<name>A0AAE8SW86_9PEZI</name>